<reference evidence="2 3" key="1">
    <citation type="submission" date="2018-01" db="EMBL/GenBank/DDBJ databases">
        <title>Whole genome sequencing of Histamine producing bacteria.</title>
        <authorList>
            <person name="Butler K."/>
        </authorList>
    </citation>
    <scope>NUCLEOTIDE SEQUENCE [LARGE SCALE GENOMIC DNA]</scope>
    <source>
        <strain evidence="2 3">FS-7.2</strain>
    </source>
</reference>
<gene>
    <name evidence="2" type="ORF">C9J27_21030</name>
</gene>
<keyword evidence="1" id="KW-0812">Transmembrane</keyword>
<keyword evidence="1" id="KW-1133">Transmembrane helix</keyword>
<dbReference type="EMBL" id="PYNF01000028">
    <property type="protein sequence ID" value="PSU93582.1"/>
    <property type="molecule type" value="Genomic_DNA"/>
</dbReference>
<feature type="transmembrane region" description="Helical" evidence="1">
    <location>
        <begin position="316"/>
        <end position="335"/>
    </location>
</feature>
<dbReference type="AlphaFoldDB" id="A0A2T3KCS5"/>
<sequence length="489" mass="53461">MIQRLLSPLFSRKNSILNAALALFSDTVVLVADNEADVIADSVSITSVTEWQSAIEMLIAKHQLAGSQLAIILGPGLYQSLLIDKPELSGDELALALPYLVKDLVNESPEDIVVDGFNSLNNDRIQVFVSNRQQMNKIVLACQSAGCSVGCMTVDSVVLSEFTAENRSQLVVHRYGNGNLQLTAFSQYKLFFQRQLRGFDVPLVATPSSDIQALQLDSLALELQRSLDFLSAQLRDNSISQLLISCDNDDNHQLAQELNVRLNVTVEALEPPVSLLTSTGARVAWAGLRQGLSSSINFYSQHLQPKRQRLTLNNMVASWLVLIVLISVVSGVYTYKSRQLAPKLASSKAQLTAAQSQLTLTQKQLQLHIVSPIKQLRVSALEQEIIAKQSTLKAVANHDVSLMVGYGQVLTQLAAAGSNNIAIERISISGNALDLNGVARTPEAVPGWLGTFNRYSTLADRRFQLLNIGRDDTNQVTFTLQAQRIQGAN</sequence>
<dbReference type="RefSeq" id="WP_107290014.1">
    <property type="nucleotide sequence ID" value="NZ_PYNF01000028.1"/>
</dbReference>
<evidence type="ECO:0000256" key="1">
    <source>
        <dbReference type="SAM" id="Phobius"/>
    </source>
</evidence>
<accession>A0A2T3KCS5</accession>
<name>A0A2T3KCS5_9GAMM</name>
<comment type="caution">
    <text evidence="2">The sequence shown here is derived from an EMBL/GenBank/DDBJ whole genome shotgun (WGS) entry which is preliminary data.</text>
</comment>
<dbReference type="Proteomes" id="UP000241426">
    <property type="component" value="Unassembled WGS sequence"/>
</dbReference>
<dbReference type="InterPro" id="IPR043129">
    <property type="entry name" value="ATPase_NBD"/>
</dbReference>
<keyword evidence="1" id="KW-0472">Membrane</keyword>
<protein>
    <submittedName>
        <fullName evidence="2">MSHA biogenesis protein MshI</fullName>
    </submittedName>
</protein>
<dbReference type="Gene3D" id="3.30.420.380">
    <property type="match status" value="1"/>
</dbReference>
<organism evidence="2 3">
    <name type="scientific">Photobacterium kishitanii</name>
    <dbReference type="NCBI Taxonomy" id="318456"/>
    <lineage>
        <taxon>Bacteria</taxon>
        <taxon>Pseudomonadati</taxon>
        <taxon>Pseudomonadota</taxon>
        <taxon>Gammaproteobacteria</taxon>
        <taxon>Vibrionales</taxon>
        <taxon>Vibrionaceae</taxon>
        <taxon>Photobacterium</taxon>
    </lineage>
</organism>
<evidence type="ECO:0000313" key="2">
    <source>
        <dbReference type="EMBL" id="PSU93582.1"/>
    </source>
</evidence>
<proteinExistence type="predicted"/>
<dbReference type="SUPFAM" id="SSF53067">
    <property type="entry name" value="Actin-like ATPase domain"/>
    <property type="match status" value="1"/>
</dbReference>
<evidence type="ECO:0000313" key="3">
    <source>
        <dbReference type="Proteomes" id="UP000241426"/>
    </source>
</evidence>